<dbReference type="AlphaFoldDB" id="A0A1H3YTJ5"/>
<dbReference type="Pfam" id="PF00903">
    <property type="entry name" value="Glyoxalase"/>
    <property type="match status" value="1"/>
</dbReference>
<dbReference type="InterPro" id="IPR037523">
    <property type="entry name" value="VOC_core"/>
</dbReference>
<dbReference type="PROSITE" id="PS00934">
    <property type="entry name" value="GLYOXALASE_I_1"/>
    <property type="match status" value="1"/>
</dbReference>
<dbReference type="InterPro" id="IPR004360">
    <property type="entry name" value="Glyas_Fos-R_dOase_dom"/>
</dbReference>
<dbReference type="OrthoDB" id="9789841at2"/>
<dbReference type="Gene3D" id="3.10.180.10">
    <property type="entry name" value="2,3-Dihydroxybiphenyl 1,2-Dioxygenase, domain 1"/>
    <property type="match status" value="1"/>
</dbReference>
<dbReference type="GO" id="GO:0005737">
    <property type="term" value="C:cytoplasm"/>
    <property type="evidence" value="ECO:0007669"/>
    <property type="project" value="TreeGrafter"/>
</dbReference>
<dbReference type="SUPFAM" id="SSF54593">
    <property type="entry name" value="Glyoxalase/Bleomycin resistance protein/Dihydroxybiphenyl dioxygenase"/>
    <property type="match status" value="1"/>
</dbReference>
<dbReference type="InterPro" id="IPR018146">
    <property type="entry name" value="Glyoxalase_1_CS"/>
</dbReference>
<dbReference type="EMBL" id="FNQN01000003">
    <property type="protein sequence ID" value="SEA14388.1"/>
    <property type="molecule type" value="Genomic_DNA"/>
</dbReference>
<accession>A0A1H3YTJ5</accession>
<keyword evidence="1" id="KW-0479">Metal-binding</keyword>
<dbReference type="STRING" id="37625.SAMN05660420_01368"/>
<dbReference type="GO" id="GO:0046872">
    <property type="term" value="F:metal ion binding"/>
    <property type="evidence" value="ECO:0007669"/>
    <property type="project" value="UniProtKB-KW"/>
</dbReference>
<sequence length="127" mass="14608">MDYPMIHICYRVMDLEASEKFYHDAFGFEVSRKKDYPDGRFTLSYMTSVGLPFELELTYNYDQDQPYEMGNGYSHLAVGTTDLEASHQRHTEMGLQVTPLKGLVAGKPRFYFVTDPDGFLVEVVRSS</sequence>
<evidence type="ECO:0000256" key="3">
    <source>
        <dbReference type="ARBA" id="ARBA00030892"/>
    </source>
</evidence>
<dbReference type="PANTHER" id="PTHR46036">
    <property type="entry name" value="LACTOYLGLUTATHIONE LYASE"/>
    <property type="match status" value="1"/>
</dbReference>
<evidence type="ECO:0000256" key="5">
    <source>
        <dbReference type="ARBA" id="ARBA00033298"/>
    </source>
</evidence>
<evidence type="ECO:0000256" key="2">
    <source>
        <dbReference type="ARBA" id="ARBA00030291"/>
    </source>
</evidence>
<dbReference type="InterPro" id="IPR029068">
    <property type="entry name" value="Glyas_Bleomycin-R_OHBP_Dase"/>
</dbReference>
<evidence type="ECO:0000256" key="4">
    <source>
        <dbReference type="ARBA" id="ARBA00032460"/>
    </source>
</evidence>
<keyword evidence="8" id="KW-1185">Reference proteome</keyword>
<proteinExistence type="predicted"/>
<dbReference type="PANTHER" id="PTHR46036:SF5">
    <property type="entry name" value="LACTOYLGLUTATHIONE LYASE"/>
    <property type="match status" value="1"/>
</dbReference>
<protein>
    <recommendedName>
        <fullName evidence="3">Aldoketomutase</fullName>
    </recommendedName>
    <alternativeName>
        <fullName evidence="2">Ketone-aldehyde mutase</fullName>
    </alternativeName>
    <alternativeName>
        <fullName evidence="4">Methylglyoxalase</fullName>
    </alternativeName>
    <alternativeName>
        <fullName evidence="5">S-D-lactoylglutathione methylglyoxal lyase</fullName>
    </alternativeName>
</protein>
<reference evidence="7 8" key="1">
    <citation type="submission" date="2016-10" db="EMBL/GenBank/DDBJ databases">
        <authorList>
            <person name="de Groot N.N."/>
        </authorList>
    </citation>
    <scope>NUCLEOTIDE SEQUENCE [LARGE SCALE GENOMIC DNA]</scope>
    <source>
        <strain evidence="7 8">DSM 7343</strain>
    </source>
</reference>
<dbReference type="PROSITE" id="PS51819">
    <property type="entry name" value="VOC"/>
    <property type="match status" value="1"/>
</dbReference>
<evidence type="ECO:0000313" key="8">
    <source>
        <dbReference type="Proteomes" id="UP000199409"/>
    </source>
</evidence>
<dbReference type="GO" id="GO:0019243">
    <property type="term" value="P:methylglyoxal catabolic process to D-lactate via S-lactoyl-glutathione"/>
    <property type="evidence" value="ECO:0007669"/>
    <property type="project" value="TreeGrafter"/>
</dbReference>
<evidence type="ECO:0000256" key="1">
    <source>
        <dbReference type="ARBA" id="ARBA00022723"/>
    </source>
</evidence>
<evidence type="ECO:0000259" key="6">
    <source>
        <dbReference type="PROSITE" id="PS51819"/>
    </source>
</evidence>
<dbReference type="RefSeq" id="WP_092346047.1">
    <property type="nucleotide sequence ID" value="NZ_FNQN01000003.1"/>
</dbReference>
<organism evidence="7 8">
    <name type="scientific">Desulfuromusa kysingii</name>
    <dbReference type="NCBI Taxonomy" id="37625"/>
    <lineage>
        <taxon>Bacteria</taxon>
        <taxon>Pseudomonadati</taxon>
        <taxon>Thermodesulfobacteriota</taxon>
        <taxon>Desulfuromonadia</taxon>
        <taxon>Desulfuromonadales</taxon>
        <taxon>Geopsychrobacteraceae</taxon>
        <taxon>Desulfuromusa</taxon>
    </lineage>
</organism>
<feature type="domain" description="VOC" evidence="6">
    <location>
        <begin position="4"/>
        <end position="126"/>
    </location>
</feature>
<dbReference type="Proteomes" id="UP000199409">
    <property type="component" value="Unassembled WGS sequence"/>
</dbReference>
<keyword evidence="7" id="KW-0456">Lyase</keyword>
<evidence type="ECO:0000313" key="7">
    <source>
        <dbReference type="EMBL" id="SEA14388.1"/>
    </source>
</evidence>
<name>A0A1H3YTJ5_9BACT</name>
<dbReference type="GO" id="GO:0004462">
    <property type="term" value="F:lactoylglutathione lyase activity"/>
    <property type="evidence" value="ECO:0007669"/>
    <property type="project" value="InterPro"/>
</dbReference>
<gene>
    <name evidence="7" type="ORF">SAMN05660420_01368</name>
</gene>